<dbReference type="GO" id="GO:0004984">
    <property type="term" value="F:olfactory receptor activity"/>
    <property type="evidence" value="ECO:0007669"/>
    <property type="project" value="InterPro"/>
</dbReference>
<feature type="transmembrane region" description="Helical" evidence="12">
    <location>
        <begin position="586"/>
        <end position="603"/>
    </location>
</feature>
<comment type="caution">
    <text evidence="14">The sequence shown here is derived from an EMBL/GenBank/DDBJ whole genome shotgun (WGS) entry which is preliminary data.</text>
</comment>
<feature type="transmembrane region" description="Helical" evidence="12">
    <location>
        <begin position="193"/>
        <end position="224"/>
    </location>
</feature>
<keyword evidence="8 12" id="KW-0472">Membrane</keyword>
<feature type="transmembrane region" description="Helical" evidence="12">
    <location>
        <begin position="370"/>
        <end position="391"/>
    </location>
</feature>
<comment type="similarity">
    <text evidence="11">Belongs to the G-protein coupled receptor 1 family.</text>
</comment>
<keyword evidence="5" id="KW-0552">Olfaction</keyword>
<keyword evidence="9 11" id="KW-0675">Receptor</keyword>
<gene>
    <name evidence="14" type="ORF">J0S82_015571</name>
</gene>
<evidence type="ECO:0000256" key="9">
    <source>
        <dbReference type="ARBA" id="ARBA00023170"/>
    </source>
</evidence>
<dbReference type="InterPro" id="IPR000725">
    <property type="entry name" value="Olfact_rcpt"/>
</dbReference>
<name>A0A8J6A5B4_GALPY</name>
<feature type="transmembrane region" description="Helical" evidence="12">
    <location>
        <begin position="270"/>
        <end position="288"/>
    </location>
</feature>
<keyword evidence="10 11" id="KW-0807">Transducer</keyword>
<comment type="function">
    <text evidence="1">Putative odorant or sperm cell receptor.</text>
</comment>
<feature type="transmembrane region" description="Helical" evidence="12">
    <location>
        <begin position="139"/>
        <end position="161"/>
    </location>
</feature>
<feature type="transmembrane region" description="Helical" evidence="12">
    <location>
        <begin position="748"/>
        <end position="766"/>
    </location>
</feature>
<feature type="transmembrane region" description="Helical" evidence="12">
    <location>
        <begin position="236"/>
        <end position="258"/>
    </location>
</feature>
<dbReference type="InterPro" id="IPR050427">
    <property type="entry name" value="Olfactory_Receptors"/>
</dbReference>
<evidence type="ECO:0000256" key="4">
    <source>
        <dbReference type="ARBA" id="ARBA00022692"/>
    </source>
</evidence>
<dbReference type="InterPro" id="IPR000276">
    <property type="entry name" value="GPCR_Rhodpsn"/>
</dbReference>
<dbReference type="Gene3D" id="1.20.1070.10">
    <property type="entry name" value="Rhodopsin 7-helix transmembrane proteins"/>
    <property type="match status" value="3"/>
</dbReference>
<keyword evidence="6 12" id="KW-1133">Transmembrane helix</keyword>
<proteinExistence type="inferred from homology"/>
<feature type="transmembrane region" description="Helical" evidence="12">
    <location>
        <begin position="916"/>
        <end position="935"/>
    </location>
</feature>
<evidence type="ECO:0000256" key="7">
    <source>
        <dbReference type="ARBA" id="ARBA00023040"/>
    </source>
</evidence>
<feature type="transmembrane region" description="Helical" evidence="12">
    <location>
        <begin position="24"/>
        <end position="47"/>
    </location>
</feature>
<evidence type="ECO:0000259" key="13">
    <source>
        <dbReference type="PROSITE" id="PS50262"/>
    </source>
</evidence>
<dbReference type="Proteomes" id="UP000700334">
    <property type="component" value="Unassembled WGS sequence"/>
</dbReference>
<organism evidence="14 15">
    <name type="scientific">Galemys pyrenaicus</name>
    <name type="common">Iberian desman</name>
    <name type="synonym">Pyrenean desman</name>
    <dbReference type="NCBI Taxonomy" id="202257"/>
    <lineage>
        <taxon>Eukaryota</taxon>
        <taxon>Metazoa</taxon>
        <taxon>Chordata</taxon>
        <taxon>Craniata</taxon>
        <taxon>Vertebrata</taxon>
        <taxon>Euteleostomi</taxon>
        <taxon>Mammalia</taxon>
        <taxon>Eutheria</taxon>
        <taxon>Laurasiatheria</taxon>
        <taxon>Eulipotyphla</taxon>
        <taxon>Talpidae</taxon>
        <taxon>Galemys</taxon>
    </lineage>
</organism>
<evidence type="ECO:0000313" key="15">
    <source>
        <dbReference type="Proteomes" id="UP000700334"/>
    </source>
</evidence>
<keyword evidence="3" id="KW-0716">Sensory transduction</keyword>
<evidence type="ECO:0000313" key="14">
    <source>
        <dbReference type="EMBL" id="KAG8511890.1"/>
    </source>
</evidence>
<feature type="transmembrane region" description="Helical" evidence="12">
    <location>
        <begin position="59"/>
        <end position="81"/>
    </location>
</feature>
<dbReference type="PRINTS" id="PR00245">
    <property type="entry name" value="OLFACTORYR"/>
</dbReference>
<evidence type="ECO:0000256" key="1">
    <source>
        <dbReference type="ARBA" id="ARBA00003929"/>
    </source>
</evidence>
<feature type="transmembrane region" description="Helical" evidence="12">
    <location>
        <begin position="882"/>
        <end position="904"/>
    </location>
</feature>
<evidence type="ECO:0000256" key="5">
    <source>
        <dbReference type="ARBA" id="ARBA00022725"/>
    </source>
</evidence>
<dbReference type="FunFam" id="1.20.1070.10:FF:000007">
    <property type="entry name" value="Olfactory receptor"/>
    <property type="match status" value="3"/>
</dbReference>
<protein>
    <submittedName>
        <fullName evidence="14">Olfactory receptor 4C15</fullName>
    </submittedName>
</protein>
<feature type="transmembrane region" description="Helical" evidence="12">
    <location>
        <begin position="786"/>
        <end position="808"/>
    </location>
</feature>
<dbReference type="SUPFAM" id="SSF81321">
    <property type="entry name" value="Family A G protein-coupled receptor-like"/>
    <property type="match status" value="3"/>
</dbReference>
<sequence>MHNQSFVTEFVLLGLSQNPNIQKIVFVIFLCVYIATIGGNLLIVVTIGSSPALLGSPMYFFLAFLSFLDACFTSAIAPKMIVDSLYEKKTISFEGCMTQLFAEHFFAGVEVIVLTAMAYDRYVAICKPLHYSSIMSWKLCVILMGVAWTGGFLHSMIQIVFTFQLPFCGPNVIDHFMCDLYPLLELACTDTHIFGLFVIVNSGFICILIFLLLVVSYGAILLSLRNHSSEGRRKALSTCGSHIAVVILFFVPCIFEYARPPAAFSFDKMVAIFYTILTPFLNPLIYTFRNKEVKNAMKKLWSRLFVNYYHNAIQSPSPLLLPSHHFSNFFADAPFLYCVYSTFTLTMQQNSTVNEFILLGLTQDPLKNKAVFVVFLFLYLATLLANLVIMMTIKHSRALGGPMYFFLCYLSFADACFSTSTAPRLIIDAMSEKKVISYNECLTQIFAVHFFGCLETLVLILMSFDRYVAICKPLRYTTIMSQHVCDVLLILAWVGSCMHSSAQIFLVLKLPFCGPNVIDHYFCDLAPLLELACMDTFVINLLIVSNSGAICMVSFIILLISYVFILHSLSKQSAEGRRKALSTCTSHIIVVTLFFVPCIFTYTRPPTTFPGDKMVAVFYTIGTPLLNPLIYTLRNAEIKPLSSVPCLHKTMNSSVTEFILFGLTQDARKQKVIFGVFLILYLATLMGNFLIVVTIKTSRTLGSPMYFLLFYLSFADACFSTTTAPRLIVDSLSQKKTISYNECRTQVFAAHFFGCMEIFVLILMAFDRYIAICKPLQYPTIMRRQVCVVLVVLAWVGSSIHSSAQIFLALRLPFCGPNVIDHYFCDLQPLLKLACMDTYVINLLVVSNSGVICMVSFVILLISYIVILYSLRNHSAEGRRKALSTCTSHFIVVVIFFGPCIFIYTRPPTTFPIDKMVAVFYTIGTPLLNPLIYTLRNAEVKNAMRKL</sequence>
<feature type="non-terminal residue" evidence="14">
    <location>
        <position position="947"/>
    </location>
</feature>
<feature type="transmembrane region" description="Helical" evidence="12">
    <location>
        <begin position="101"/>
        <end position="119"/>
    </location>
</feature>
<feature type="domain" description="G-protein coupled receptors family 1 profile" evidence="13">
    <location>
        <begin position="687"/>
        <end position="933"/>
    </location>
</feature>
<reference evidence="14" key="1">
    <citation type="journal article" date="2021" name="Evol. Appl.">
        <title>The genome of the Pyrenean desman and the effects of bottlenecks and inbreeding on the genomic landscape of an endangered species.</title>
        <authorList>
            <person name="Escoda L."/>
            <person name="Castresana J."/>
        </authorList>
    </citation>
    <scope>NUCLEOTIDE SEQUENCE</scope>
    <source>
        <strain evidence="14">IBE-C5619</strain>
    </source>
</reference>
<keyword evidence="7 11" id="KW-0297">G-protein coupled receptor</keyword>
<dbReference type="AlphaFoldDB" id="A0A8J6A5B4"/>
<accession>A0A8J6A5B4</accession>
<dbReference type="PROSITE" id="PS50262">
    <property type="entry name" value="G_PROTEIN_RECEP_F1_2"/>
    <property type="match status" value="3"/>
</dbReference>
<dbReference type="GO" id="GO:0004930">
    <property type="term" value="F:G protein-coupled receptor activity"/>
    <property type="evidence" value="ECO:0007669"/>
    <property type="project" value="UniProtKB-KW"/>
</dbReference>
<feature type="transmembrane region" description="Helical" evidence="12">
    <location>
        <begin position="442"/>
        <end position="464"/>
    </location>
</feature>
<dbReference type="GO" id="GO:0005886">
    <property type="term" value="C:plasma membrane"/>
    <property type="evidence" value="ECO:0007669"/>
    <property type="project" value="UniProtKB-ARBA"/>
</dbReference>
<feature type="transmembrane region" description="Helical" evidence="12">
    <location>
        <begin position="537"/>
        <end position="565"/>
    </location>
</feature>
<dbReference type="EMBL" id="JAGFMF010011811">
    <property type="protein sequence ID" value="KAG8511890.1"/>
    <property type="molecule type" value="Genomic_DNA"/>
</dbReference>
<evidence type="ECO:0000256" key="11">
    <source>
        <dbReference type="RuleBase" id="RU000688"/>
    </source>
</evidence>
<evidence type="ECO:0000256" key="10">
    <source>
        <dbReference type="ARBA" id="ARBA00023224"/>
    </source>
</evidence>
<dbReference type="PROSITE" id="PS00237">
    <property type="entry name" value="G_PROTEIN_RECEP_F1_1"/>
    <property type="match status" value="2"/>
</dbReference>
<feature type="transmembrane region" description="Helical" evidence="12">
    <location>
        <begin position="484"/>
        <end position="506"/>
    </location>
</feature>
<feature type="domain" description="G-protein coupled receptors family 1 profile" evidence="13">
    <location>
        <begin position="385"/>
        <end position="631"/>
    </location>
</feature>
<feature type="transmembrane region" description="Helical" evidence="12">
    <location>
        <begin position="839"/>
        <end position="870"/>
    </location>
</feature>
<comment type="subcellular location">
    <subcellularLocation>
        <location evidence="2">Membrane</location>
        <topology evidence="2">Multi-pass membrane protein</topology>
    </subcellularLocation>
</comment>
<dbReference type="PRINTS" id="PR00237">
    <property type="entry name" value="GPCRRHODOPSN"/>
</dbReference>
<evidence type="ECO:0000256" key="12">
    <source>
        <dbReference type="SAM" id="Phobius"/>
    </source>
</evidence>
<dbReference type="CDD" id="cd15939">
    <property type="entry name" value="7tmA_OR4A-like"/>
    <property type="match status" value="3"/>
</dbReference>
<feature type="transmembrane region" description="Helical" evidence="12">
    <location>
        <begin position="705"/>
        <end position="728"/>
    </location>
</feature>
<dbReference type="InterPro" id="IPR017452">
    <property type="entry name" value="GPCR_Rhodpsn_7TM"/>
</dbReference>
<evidence type="ECO:0000256" key="8">
    <source>
        <dbReference type="ARBA" id="ARBA00023136"/>
    </source>
</evidence>
<evidence type="ECO:0000256" key="2">
    <source>
        <dbReference type="ARBA" id="ARBA00004141"/>
    </source>
</evidence>
<evidence type="ECO:0000256" key="6">
    <source>
        <dbReference type="ARBA" id="ARBA00022989"/>
    </source>
</evidence>
<feature type="transmembrane region" description="Helical" evidence="12">
    <location>
        <begin position="672"/>
        <end position="693"/>
    </location>
</feature>
<dbReference type="PANTHER" id="PTHR48002">
    <property type="entry name" value="OLFACTORY RECEPTOR"/>
    <property type="match status" value="1"/>
</dbReference>
<dbReference type="Pfam" id="PF13853">
    <property type="entry name" value="7tm_4"/>
    <property type="match status" value="3"/>
</dbReference>
<feature type="domain" description="G-protein coupled receptors family 1 profile" evidence="13">
    <location>
        <begin position="39"/>
        <end position="286"/>
    </location>
</feature>
<evidence type="ECO:0000256" key="3">
    <source>
        <dbReference type="ARBA" id="ARBA00022606"/>
    </source>
</evidence>
<dbReference type="OrthoDB" id="2133880at2759"/>
<keyword evidence="4 11" id="KW-0812">Transmembrane</keyword>
<keyword evidence="15" id="KW-1185">Reference proteome</keyword>